<dbReference type="Proteomes" id="UP000824120">
    <property type="component" value="Chromosome 2"/>
</dbReference>
<gene>
    <name evidence="2" type="ORF">H5410_007759</name>
</gene>
<feature type="transmembrane region" description="Helical" evidence="1">
    <location>
        <begin position="12"/>
        <end position="35"/>
    </location>
</feature>
<evidence type="ECO:0000313" key="3">
    <source>
        <dbReference type="Proteomes" id="UP000824120"/>
    </source>
</evidence>
<proteinExistence type="predicted"/>
<reference evidence="2 3" key="1">
    <citation type="submission" date="2020-09" db="EMBL/GenBank/DDBJ databases">
        <title>De no assembly of potato wild relative species, Solanum commersonii.</title>
        <authorList>
            <person name="Cho K."/>
        </authorList>
    </citation>
    <scope>NUCLEOTIDE SEQUENCE [LARGE SCALE GENOMIC DNA]</scope>
    <source>
        <strain evidence="2">LZ3.2</strain>
        <tissue evidence="2">Leaf</tissue>
    </source>
</reference>
<dbReference type="AlphaFoldDB" id="A0A9J6AD17"/>
<keyword evidence="1" id="KW-1133">Transmembrane helix</keyword>
<dbReference type="EMBL" id="JACXVP010000002">
    <property type="protein sequence ID" value="KAG5622541.1"/>
    <property type="molecule type" value="Genomic_DNA"/>
</dbReference>
<sequence>MITTTITIGVSITSIAIAFTLGTLPSKVATLLGSLPRVKAMATEVVDTSTVMDKAVVAMVVAVAASSVVWTITMPVNAPMVVIDRDLKS</sequence>
<keyword evidence="3" id="KW-1185">Reference proteome</keyword>
<evidence type="ECO:0000313" key="2">
    <source>
        <dbReference type="EMBL" id="KAG5622541.1"/>
    </source>
</evidence>
<name>A0A9J6AD17_SOLCO</name>
<protein>
    <submittedName>
        <fullName evidence="2">Uncharacterized protein</fullName>
    </submittedName>
</protein>
<feature type="transmembrane region" description="Helical" evidence="1">
    <location>
        <begin position="55"/>
        <end position="83"/>
    </location>
</feature>
<keyword evidence="1" id="KW-0472">Membrane</keyword>
<comment type="caution">
    <text evidence="2">The sequence shown here is derived from an EMBL/GenBank/DDBJ whole genome shotgun (WGS) entry which is preliminary data.</text>
</comment>
<keyword evidence="1" id="KW-0812">Transmembrane</keyword>
<evidence type="ECO:0000256" key="1">
    <source>
        <dbReference type="SAM" id="Phobius"/>
    </source>
</evidence>
<accession>A0A9J6AD17</accession>
<organism evidence="2 3">
    <name type="scientific">Solanum commersonii</name>
    <name type="common">Commerson's wild potato</name>
    <name type="synonym">Commerson's nightshade</name>
    <dbReference type="NCBI Taxonomy" id="4109"/>
    <lineage>
        <taxon>Eukaryota</taxon>
        <taxon>Viridiplantae</taxon>
        <taxon>Streptophyta</taxon>
        <taxon>Embryophyta</taxon>
        <taxon>Tracheophyta</taxon>
        <taxon>Spermatophyta</taxon>
        <taxon>Magnoliopsida</taxon>
        <taxon>eudicotyledons</taxon>
        <taxon>Gunneridae</taxon>
        <taxon>Pentapetalae</taxon>
        <taxon>asterids</taxon>
        <taxon>lamiids</taxon>
        <taxon>Solanales</taxon>
        <taxon>Solanaceae</taxon>
        <taxon>Solanoideae</taxon>
        <taxon>Solaneae</taxon>
        <taxon>Solanum</taxon>
    </lineage>
</organism>